<dbReference type="OrthoDB" id="2665869at2"/>
<keyword evidence="2" id="KW-1185">Reference proteome</keyword>
<protein>
    <recommendedName>
        <fullName evidence="3">Flagellar protein FliT</fullName>
    </recommendedName>
</protein>
<dbReference type="EMBL" id="QRDZ01000007">
    <property type="protein sequence ID" value="RED83989.1"/>
    <property type="molecule type" value="Genomic_DNA"/>
</dbReference>
<dbReference type="Proteomes" id="UP000256977">
    <property type="component" value="Unassembled WGS sequence"/>
</dbReference>
<proteinExistence type="predicted"/>
<dbReference type="RefSeq" id="WP_147310164.1">
    <property type="nucleotide sequence ID" value="NZ_QRDZ01000007.1"/>
</dbReference>
<evidence type="ECO:0008006" key="3">
    <source>
        <dbReference type="Google" id="ProtNLM"/>
    </source>
</evidence>
<accession>A0A3D9KDL6</accession>
<organism evidence="1 2">
    <name type="scientific">Cohnella phaseoli</name>
    <dbReference type="NCBI Taxonomy" id="456490"/>
    <lineage>
        <taxon>Bacteria</taxon>
        <taxon>Bacillati</taxon>
        <taxon>Bacillota</taxon>
        <taxon>Bacilli</taxon>
        <taxon>Bacillales</taxon>
        <taxon>Paenibacillaceae</taxon>
        <taxon>Cohnella</taxon>
    </lineage>
</organism>
<evidence type="ECO:0000313" key="2">
    <source>
        <dbReference type="Proteomes" id="UP000256977"/>
    </source>
</evidence>
<dbReference type="AlphaFoldDB" id="A0A3D9KDL6"/>
<name>A0A3D9KDL6_9BACL</name>
<comment type="caution">
    <text evidence="1">The sequence shown here is derived from an EMBL/GenBank/DDBJ whole genome shotgun (WGS) entry which is preliminary data.</text>
</comment>
<evidence type="ECO:0000313" key="1">
    <source>
        <dbReference type="EMBL" id="RED83989.1"/>
    </source>
</evidence>
<sequence length="111" mass="12560">MDKMIQLVQEVLAESDRLARLAEPADYEVYVRLTERRQVLAEEVHARSTVSEAEKVLLSSIGQYDKILLSHMQMLKDEASSGIQRISGSRKLKEGYGYTGTHESIMFDKGV</sequence>
<reference evidence="1 2" key="1">
    <citation type="submission" date="2018-07" db="EMBL/GenBank/DDBJ databases">
        <title>Genomic Encyclopedia of Type Strains, Phase III (KMG-III): the genomes of soil and plant-associated and newly described type strains.</title>
        <authorList>
            <person name="Whitman W."/>
        </authorList>
    </citation>
    <scope>NUCLEOTIDE SEQUENCE [LARGE SCALE GENOMIC DNA]</scope>
    <source>
        <strain evidence="1 2">CECT 7287</strain>
    </source>
</reference>
<gene>
    <name evidence="1" type="ORF">DFP98_10797</name>
</gene>